<protein>
    <submittedName>
        <fullName evidence="2">Uncharacterized protein</fullName>
    </submittedName>
</protein>
<evidence type="ECO:0000256" key="1">
    <source>
        <dbReference type="SAM" id="SignalP"/>
    </source>
</evidence>
<dbReference type="EMBL" id="LT607753">
    <property type="protein sequence ID" value="SCG68136.1"/>
    <property type="molecule type" value="Genomic_DNA"/>
</dbReference>
<reference evidence="3" key="1">
    <citation type="submission" date="2016-06" db="EMBL/GenBank/DDBJ databases">
        <authorList>
            <person name="Varghese N."/>
            <person name="Submissions Spin"/>
        </authorList>
    </citation>
    <scope>NUCLEOTIDE SEQUENCE [LARGE SCALE GENOMIC DNA]</scope>
    <source>
        <strain evidence="3">DSM 45161</strain>
    </source>
</reference>
<feature type="signal peptide" evidence="1">
    <location>
        <begin position="1"/>
        <end position="17"/>
    </location>
</feature>
<name>A0A1C5JDL5_9ACTN</name>
<proteinExistence type="predicted"/>
<gene>
    <name evidence="2" type="ORF">GA0070614_4350</name>
</gene>
<dbReference type="RefSeq" id="WP_088979575.1">
    <property type="nucleotide sequence ID" value="NZ_LT607753.1"/>
</dbReference>
<evidence type="ECO:0000313" key="3">
    <source>
        <dbReference type="Proteomes" id="UP000198215"/>
    </source>
</evidence>
<keyword evidence="3" id="KW-1185">Reference proteome</keyword>
<accession>A0A1C5JDL5</accession>
<organism evidence="2 3">
    <name type="scientific">Micromonospora coxensis</name>
    <dbReference type="NCBI Taxonomy" id="356852"/>
    <lineage>
        <taxon>Bacteria</taxon>
        <taxon>Bacillati</taxon>
        <taxon>Actinomycetota</taxon>
        <taxon>Actinomycetes</taxon>
        <taxon>Micromonosporales</taxon>
        <taxon>Micromonosporaceae</taxon>
        <taxon>Micromonospora</taxon>
    </lineage>
</organism>
<feature type="chain" id="PRO_5038376596" evidence="1">
    <location>
        <begin position="18"/>
        <end position="151"/>
    </location>
</feature>
<dbReference type="Proteomes" id="UP000198215">
    <property type="component" value="Chromosome I"/>
</dbReference>
<sequence>MSISLILLPLAVATVTAAHTARADRDERGRVVCQVQTRMRDENLLAAALRDTDAVVSADADVLTADWSGVRADFRRDADGIWTAHLTGEVDDARAVEIVQGVDAAYGRQVQRAVLERLRAQAPAAGLRLESEQVTEDTSVRLVFAVEGRSA</sequence>
<evidence type="ECO:0000313" key="2">
    <source>
        <dbReference type="EMBL" id="SCG68136.1"/>
    </source>
</evidence>
<keyword evidence="1" id="KW-0732">Signal</keyword>
<dbReference type="AlphaFoldDB" id="A0A1C5JDL5"/>
<dbReference type="OrthoDB" id="3385684at2"/>